<gene>
    <name evidence="1" type="ORF">GCM10010326_50930</name>
</gene>
<comment type="caution">
    <text evidence="1">The sequence shown here is derived from an EMBL/GenBank/DDBJ whole genome shotgun (WGS) entry which is preliminary data.</text>
</comment>
<name>A0ABQ3AG43_9ACTN</name>
<evidence type="ECO:0000313" key="2">
    <source>
        <dbReference type="Proteomes" id="UP000600946"/>
    </source>
</evidence>
<proteinExistence type="predicted"/>
<protein>
    <submittedName>
        <fullName evidence="1">Uncharacterized protein</fullName>
    </submittedName>
</protein>
<dbReference type="Proteomes" id="UP000600946">
    <property type="component" value="Unassembled WGS sequence"/>
</dbReference>
<keyword evidence="2" id="KW-1185">Reference proteome</keyword>
<dbReference type="EMBL" id="BMUU01000009">
    <property type="protein sequence ID" value="GGY50368.1"/>
    <property type="molecule type" value="Genomic_DNA"/>
</dbReference>
<organism evidence="1 2">
    <name type="scientific">Streptomyces xanthochromogenes</name>
    <dbReference type="NCBI Taxonomy" id="67384"/>
    <lineage>
        <taxon>Bacteria</taxon>
        <taxon>Bacillati</taxon>
        <taxon>Actinomycetota</taxon>
        <taxon>Actinomycetes</taxon>
        <taxon>Kitasatosporales</taxon>
        <taxon>Streptomycetaceae</taxon>
        <taxon>Streptomyces</taxon>
    </lineage>
</organism>
<accession>A0ABQ3AG43</accession>
<evidence type="ECO:0000313" key="1">
    <source>
        <dbReference type="EMBL" id="GGY50368.1"/>
    </source>
</evidence>
<reference evidence="2" key="1">
    <citation type="journal article" date="2019" name="Int. J. Syst. Evol. Microbiol.">
        <title>The Global Catalogue of Microorganisms (GCM) 10K type strain sequencing project: providing services to taxonomists for standard genome sequencing and annotation.</title>
        <authorList>
            <consortium name="The Broad Institute Genomics Platform"/>
            <consortium name="The Broad Institute Genome Sequencing Center for Infectious Disease"/>
            <person name="Wu L."/>
            <person name="Ma J."/>
        </authorList>
    </citation>
    <scope>NUCLEOTIDE SEQUENCE [LARGE SCALE GENOMIC DNA]</scope>
    <source>
        <strain evidence="2">JCM 4594</strain>
    </source>
</reference>
<sequence>MEFAERRSAGVKEIGVIARKGALAGPSLTDSLAVHRTCPQKCTTPETYPQAVWSVCGLRKRSFRKPRAGPRIPLPNPFHTLIRVGIARSKELINVIEVTEDVLAACGLMCRH</sequence>